<gene>
    <name evidence="2" type="ORF">GUJ93_ZPchr0012g21292</name>
</gene>
<comment type="caution">
    <text evidence="2">The sequence shown here is derived from an EMBL/GenBank/DDBJ whole genome shotgun (WGS) entry which is preliminary data.</text>
</comment>
<accession>A0A8J6BSI1</accession>
<keyword evidence="1" id="KW-0812">Transmembrane</keyword>
<name>A0A8J6BSI1_ZIZPA</name>
<dbReference type="AlphaFoldDB" id="A0A8J6BSI1"/>
<dbReference type="Proteomes" id="UP000729402">
    <property type="component" value="Unassembled WGS sequence"/>
</dbReference>
<organism evidence="2 3">
    <name type="scientific">Zizania palustris</name>
    <name type="common">Northern wild rice</name>
    <dbReference type="NCBI Taxonomy" id="103762"/>
    <lineage>
        <taxon>Eukaryota</taxon>
        <taxon>Viridiplantae</taxon>
        <taxon>Streptophyta</taxon>
        <taxon>Embryophyta</taxon>
        <taxon>Tracheophyta</taxon>
        <taxon>Spermatophyta</taxon>
        <taxon>Magnoliopsida</taxon>
        <taxon>Liliopsida</taxon>
        <taxon>Poales</taxon>
        <taxon>Poaceae</taxon>
        <taxon>BOP clade</taxon>
        <taxon>Oryzoideae</taxon>
        <taxon>Oryzeae</taxon>
        <taxon>Zizaniinae</taxon>
        <taxon>Zizania</taxon>
    </lineage>
</organism>
<sequence length="128" mass="13773">MEVLTVSNTIAALAKLLCFVVVFPAGDLRHATAIHSIHLLFISSVSSHLAFFYNTLMLDACSLAAINWTNSAGWFPSVNSLDKAGCGFTSKLGSLIRSLFESLKISAGPRISDESRYIMGIQKVFSGS</sequence>
<feature type="transmembrane region" description="Helical" evidence="1">
    <location>
        <begin position="6"/>
        <end position="25"/>
    </location>
</feature>
<feature type="transmembrane region" description="Helical" evidence="1">
    <location>
        <begin position="37"/>
        <end position="56"/>
    </location>
</feature>
<evidence type="ECO:0000313" key="3">
    <source>
        <dbReference type="Proteomes" id="UP000729402"/>
    </source>
</evidence>
<keyword evidence="1" id="KW-1133">Transmembrane helix</keyword>
<reference evidence="2" key="1">
    <citation type="journal article" date="2021" name="bioRxiv">
        <title>Whole Genome Assembly and Annotation of Northern Wild Rice, Zizania palustris L., Supports a Whole Genome Duplication in the Zizania Genus.</title>
        <authorList>
            <person name="Haas M."/>
            <person name="Kono T."/>
            <person name="Macchietto M."/>
            <person name="Millas R."/>
            <person name="McGilp L."/>
            <person name="Shao M."/>
            <person name="Duquette J."/>
            <person name="Hirsch C.N."/>
            <person name="Kimball J."/>
        </authorList>
    </citation>
    <scope>NUCLEOTIDE SEQUENCE</scope>
    <source>
        <tissue evidence="2">Fresh leaf tissue</tissue>
    </source>
</reference>
<protein>
    <submittedName>
        <fullName evidence="2">Uncharacterized protein</fullName>
    </submittedName>
</protein>
<reference evidence="2" key="2">
    <citation type="submission" date="2021-02" db="EMBL/GenBank/DDBJ databases">
        <authorList>
            <person name="Kimball J.A."/>
            <person name="Haas M.W."/>
            <person name="Macchietto M."/>
            <person name="Kono T."/>
            <person name="Duquette J."/>
            <person name="Shao M."/>
        </authorList>
    </citation>
    <scope>NUCLEOTIDE SEQUENCE</scope>
    <source>
        <tissue evidence="2">Fresh leaf tissue</tissue>
    </source>
</reference>
<evidence type="ECO:0000313" key="2">
    <source>
        <dbReference type="EMBL" id="KAG8091480.1"/>
    </source>
</evidence>
<keyword evidence="3" id="KW-1185">Reference proteome</keyword>
<keyword evidence="1" id="KW-0472">Membrane</keyword>
<evidence type="ECO:0000256" key="1">
    <source>
        <dbReference type="SAM" id="Phobius"/>
    </source>
</evidence>
<proteinExistence type="predicted"/>
<dbReference type="EMBL" id="JAAALK010000080">
    <property type="protein sequence ID" value="KAG8091480.1"/>
    <property type="molecule type" value="Genomic_DNA"/>
</dbReference>